<dbReference type="Gene3D" id="3.30.420.40">
    <property type="match status" value="2"/>
</dbReference>
<dbReference type="InterPro" id="IPR013449">
    <property type="entry name" value="Rhamnulokinase"/>
</dbReference>
<dbReference type="InterPro" id="IPR018485">
    <property type="entry name" value="FGGY_C"/>
</dbReference>
<dbReference type="GO" id="GO:0005829">
    <property type="term" value="C:cytosol"/>
    <property type="evidence" value="ECO:0007669"/>
    <property type="project" value="TreeGrafter"/>
</dbReference>
<dbReference type="Proteomes" id="UP000199006">
    <property type="component" value="Unassembled WGS sequence"/>
</dbReference>
<dbReference type="STRING" id="29563.SAMN02983006_01847"/>
<keyword evidence="5" id="KW-0067">ATP-binding</keyword>
<evidence type="ECO:0000256" key="2">
    <source>
        <dbReference type="ARBA" id="ARBA00022679"/>
    </source>
</evidence>
<evidence type="ECO:0000259" key="10">
    <source>
        <dbReference type="Pfam" id="PF02782"/>
    </source>
</evidence>
<evidence type="ECO:0000256" key="6">
    <source>
        <dbReference type="ARBA" id="ARBA00023157"/>
    </source>
</evidence>
<evidence type="ECO:0000256" key="5">
    <source>
        <dbReference type="ARBA" id="ARBA00022840"/>
    </source>
</evidence>
<keyword evidence="12" id="KW-1185">Reference proteome</keyword>
<evidence type="ECO:0000256" key="3">
    <source>
        <dbReference type="ARBA" id="ARBA00022741"/>
    </source>
</evidence>
<keyword evidence="4 11" id="KW-0418">Kinase</keyword>
<keyword evidence="7" id="KW-0684">Rhamnose metabolism</keyword>
<feature type="domain" description="Carbohydrate kinase FGGY N-terminal" evidence="9">
    <location>
        <begin position="6"/>
        <end position="248"/>
    </location>
</feature>
<keyword evidence="3" id="KW-0547">Nucleotide-binding</keyword>
<gene>
    <name evidence="11" type="ORF">SAMN02983006_01847</name>
</gene>
<evidence type="ECO:0000259" key="9">
    <source>
        <dbReference type="Pfam" id="PF00370"/>
    </source>
</evidence>
<proteinExistence type="inferred from homology"/>
<evidence type="ECO:0000313" key="12">
    <source>
        <dbReference type="Proteomes" id="UP000199006"/>
    </source>
</evidence>
<dbReference type="EC" id="2.7.1.5" evidence="8"/>
<dbReference type="GO" id="GO:0008993">
    <property type="term" value="F:rhamnulokinase activity"/>
    <property type="evidence" value="ECO:0007669"/>
    <property type="project" value="UniProtKB-UniRule"/>
</dbReference>
<evidence type="ECO:0000256" key="4">
    <source>
        <dbReference type="ARBA" id="ARBA00022777"/>
    </source>
</evidence>
<reference evidence="11 12" key="1">
    <citation type="submission" date="2016-10" db="EMBL/GenBank/DDBJ databases">
        <authorList>
            <person name="de Groot N.N."/>
        </authorList>
    </citation>
    <scope>NUCLEOTIDE SEQUENCE [LARGE SCALE GENOMIC DNA]</scope>
    <source>
        <strain evidence="11 12">ATCC 51327</strain>
    </source>
</reference>
<dbReference type="GO" id="GO:0019301">
    <property type="term" value="P:rhamnose catabolic process"/>
    <property type="evidence" value="ECO:0007669"/>
    <property type="project" value="UniProtKB-UniRule"/>
</dbReference>
<organism evidence="11 12">
    <name type="scientific">Halanaerobium salsuginis</name>
    <dbReference type="NCBI Taxonomy" id="29563"/>
    <lineage>
        <taxon>Bacteria</taxon>
        <taxon>Bacillati</taxon>
        <taxon>Bacillota</taxon>
        <taxon>Clostridia</taxon>
        <taxon>Halanaerobiales</taxon>
        <taxon>Halanaerobiaceae</taxon>
        <taxon>Halanaerobium</taxon>
    </lineage>
</organism>
<evidence type="ECO:0000313" key="11">
    <source>
        <dbReference type="EMBL" id="SFL71269.1"/>
    </source>
</evidence>
<evidence type="ECO:0000256" key="7">
    <source>
        <dbReference type="ARBA" id="ARBA00023308"/>
    </source>
</evidence>
<accession>A0A1I4JXH1</accession>
<keyword evidence="2" id="KW-0808">Transferase</keyword>
<dbReference type="InterPro" id="IPR000577">
    <property type="entry name" value="Carb_kinase_FGGY"/>
</dbReference>
<protein>
    <recommendedName>
        <fullName evidence="8">Rhamnulokinase</fullName>
        <ecNumber evidence="8">2.7.1.5</ecNumber>
    </recommendedName>
</protein>
<dbReference type="PANTHER" id="PTHR10196">
    <property type="entry name" value="SUGAR KINASE"/>
    <property type="match status" value="1"/>
</dbReference>
<comment type="similarity">
    <text evidence="1">Belongs to the FGGY kinase family.</text>
</comment>
<dbReference type="PIRSF" id="PIRSF000538">
    <property type="entry name" value="GlpK"/>
    <property type="match status" value="1"/>
</dbReference>
<dbReference type="InterPro" id="IPR018484">
    <property type="entry name" value="FGGY_N"/>
</dbReference>
<dbReference type="Pfam" id="PF00370">
    <property type="entry name" value="FGGY_N"/>
    <property type="match status" value="1"/>
</dbReference>
<dbReference type="FunFam" id="3.30.420.40:FF:000064">
    <property type="entry name" value="Rhamnulokinase"/>
    <property type="match status" value="1"/>
</dbReference>
<dbReference type="Pfam" id="PF02782">
    <property type="entry name" value="FGGY_C"/>
    <property type="match status" value="1"/>
</dbReference>
<dbReference type="EMBL" id="FOTI01000026">
    <property type="protein sequence ID" value="SFL71269.1"/>
    <property type="molecule type" value="Genomic_DNA"/>
</dbReference>
<dbReference type="PANTHER" id="PTHR10196:SF93">
    <property type="entry name" value="L-RHAMNULOKINASE"/>
    <property type="match status" value="1"/>
</dbReference>
<feature type="domain" description="Carbohydrate kinase FGGY C-terminal" evidence="10">
    <location>
        <begin position="260"/>
        <end position="447"/>
    </location>
</feature>
<name>A0A1I4JXH1_9FIRM</name>
<dbReference type="SUPFAM" id="SSF53067">
    <property type="entry name" value="Actin-like ATPase domain"/>
    <property type="match status" value="2"/>
</dbReference>
<dbReference type="InterPro" id="IPR043129">
    <property type="entry name" value="ATPase_NBD"/>
</dbReference>
<evidence type="ECO:0000256" key="1">
    <source>
        <dbReference type="ARBA" id="ARBA00009156"/>
    </source>
</evidence>
<dbReference type="GO" id="GO:0004370">
    <property type="term" value="F:glycerol kinase activity"/>
    <property type="evidence" value="ECO:0007669"/>
    <property type="project" value="TreeGrafter"/>
</dbReference>
<dbReference type="AlphaFoldDB" id="A0A1I4JXH1"/>
<dbReference type="RefSeq" id="WP_089861925.1">
    <property type="nucleotide sequence ID" value="NZ_FOTI01000026.1"/>
</dbReference>
<dbReference type="GO" id="GO:0005524">
    <property type="term" value="F:ATP binding"/>
    <property type="evidence" value="ECO:0007669"/>
    <property type="project" value="UniProtKB-KW"/>
</dbReference>
<evidence type="ECO:0000256" key="8">
    <source>
        <dbReference type="NCBIfam" id="TIGR02627"/>
    </source>
</evidence>
<dbReference type="CDD" id="cd07771">
    <property type="entry name" value="ASKHA_NBD_FGGY_RhaB-like"/>
    <property type="match status" value="1"/>
</dbReference>
<dbReference type="OrthoDB" id="9761504at2"/>
<dbReference type="GO" id="GO:0006071">
    <property type="term" value="P:glycerol metabolic process"/>
    <property type="evidence" value="ECO:0007669"/>
    <property type="project" value="TreeGrafter"/>
</dbReference>
<keyword evidence="6" id="KW-1015">Disulfide bond</keyword>
<sequence>MQSRALAVDIGASSGRLISGLLKENILELSEIHRFDNQIIKKEDAAGLKEDCWDLAKLYREILVGLEKSKANSVAAESIGIDTWAVDFVLLDQKEEIVGQPVAYRSARTNGQMEKVFKLIPQADLYQKTGIQFLQINTIYQLAVLKEKFPEQLAKAVSFLMIPDYFNYLLTGQKTNEYTNASTTQLINVKSKTWDQEILNKLGIKKSIFEEPIAAGKSLGKLKAKLRQKLELAELQVIAPATHDTGSAIAAVPTNSKDYAYISSGTWSLMGIETDSAICSENALKYNFTNEGGVYGTNRFLKNIMGLWLIQEVKKELNNKYSFAELVSLAKKTPAFRSLINPNDNSFLNPPSMIQAIQEYCSNSQQPVPEQPGELARCIFESLACQYKQVLLELNEVADQKITKLHIIGGGVQNEFLNQLTANITGLEVYAGPIEATAIGNLIVQYITLGRLSSLAEAREIVSNSFTIKHYQPADLSGNNAAGWQKFLTLQI</sequence>
<dbReference type="NCBIfam" id="TIGR02627">
    <property type="entry name" value="rhamnulo_kin"/>
    <property type="match status" value="1"/>
</dbReference>